<dbReference type="Proteomes" id="UP000184420">
    <property type="component" value="Unassembled WGS sequence"/>
</dbReference>
<protein>
    <submittedName>
        <fullName evidence="2">Uncharacterized protein</fullName>
    </submittedName>
</protein>
<sequence length="180" mass="19901">MLLVRSAQNPWLIRLYWLTPVYGIVFGMETAEQIIIHSSTFNLYYMKKWLYPLLMLVVVLFTASSCTKTYNEVIPSTTILADVAANQWKTDDGGKTYYFLVTTPELTQNTAQSDGVVVAMDRGNGVFEALPEVYQNTSFTFLYEPGTVSIEAAGVNGAPVTLPSGTIRIKITIIPANATN</sequence>
<evidence type="ECO:0000313" key="2">
    <source>
        <dbReference type="EMBL" id="SHM90824.1"/>
    </source>
</evidence>
<evidence type="ECO:0000256" key="1">
    <source>
        <dbReference type="SAM" id="Phobius"/>
    </source>
</evidence>
<keyword evidence="3" id="KW-1185">Reference proteome</keyword>
<organism evidence="2 3">
    <name type="scientific">Chitinophaga jiangningensis</name>
    <dbReference type="NCBI Taxonomy" id="1419482"/>
    <lineage>
        <taxon>Bacteria</taxon>
        <taxon>Pseudomonadati</taxon>
        <taxon>Bacteroidota</taxon>
        <taxon>Chitinophagia</taxon>
        <taxon>Chitinophagales</taxon>
        <taxon>Chitinophagaceae</taxon>
        <taxon>Chitinophaga</taxon>
    </lineage>
</organism>
<dbReference type="EMBL" id="FRBL01000013">
    <property type="protein sequence ID" value="SHM90824.1"/>
    <property type="molecule type" value="Genomic_DNA"/>
</dbReference>
<keyword evidence="1" id="KW-1133">Transmembrane helix</keyword>
<feature type="transmembrane region" description="Helical" evidence="1">
    <location>
        <begin position="12"/>
        <end position="28"/>
    </location>
</feature>
<name>A0A1M7MJ19_9BACT</name>
<dbReference type="AlphaFoldDB" id="A0A1M7MJ19"/>
<keyword evidence="1" id="KW-0472">Membrane</keyword>
<dbReference type="STRING" id="1419482.SAMN05444266_11390"/>
<keyword evidence="1" id="KW-0812">Transmembrane</keyword>
<proteinExistence type="predicted"/>
<evidence type="ECO:0000313" key="3">
    <source>
        <dbReference type="Proteomes" id="UP000184420"/>
    </source>
</evidence>
<feature type="transmembrane region" description="Helical" evidence="1">
    <location>
        <begin position="49"/>
        <end position="70"/>
    </location>
</feature>
<reference evidence="2 3" key="1">
    <citation type="submission" date="2016-11" db="EMBL/GenBank/DDBJ databases">
        <authorList>
            <person name="Jaros S."/>
            <person name="Januszkiewicz K."/>
            <person name="Wedrychowicz H."/>
        </authorList>
    </citation>
    <scope>NUCLEOTIDE SEQUENCE [LARGE SCALE GENOMIC DNA]</scope>
    <source>
        <strain evidence="2 3">DSM 27406</strain>
    </source>
</reference>
<accession>A0A1M7MJ19</accession>
<gene>
    <name evidence="2" type="ORF">SAMN05444266_11390</name>
</gene>